<dbReference type="KEGG" id="gms:SOIL9_08750"/>
<keyword evidence="1" id="KW-0812">Transmembrane</keyword>
<evidence type="ECO:0000313" key="3">
    <source>
        <dbReference type="Proteomes" id="UP000464178"/>
    </source>
</evidence>
<dbReference type="Proteomes" id="UP000464178">
    <property type="component" value="Chromosome"/>
</dbReference>
<keyword evidence="1" id="KW-1133">Transmembrane helix</keyword>
<name>A0A6P2D7K5_9BACT</name>
<dbReference type="EMBL" id="LR593886">
    <property type="protein sequence ID" value="VTR97129.1"/>
    <property type="molecule type" value="Genomic_DNA"/>
</dbReference>
<reference evidence="2 3" key="1">
    <citation type="submission" date="2019-05" db="EMBL/GenBank/DDBJ databases">
        <authorList>
            <consortium name="Science for Life Laboratories"/>
        </authorList>
    </citation>
    <scope>NUCLEOTIDE SEQUENCE [LARGE SCALE GENOMIC DNA]</scope>
    <source>
        <strain evidence="2">Soil9</strain>
    </source>
</reference>
<feature type="transmembrane region" description="Helical" evidence="1">
    <location>
        <begin position="17"/>
        <end position="38"/>
    </location>
</feature>
<dbReference type="InterPro" id="IPR018723">
    <property type="entry name" value="DUF2254_membrane"/>
</dbReference>
<dbReference type="AlphaFoldDB" id="A0A6P2D7K5"/>
<dbReference type="Pfam" id="PF10011">
    <property type="entry name" value="DUF2254"/>
    <property type="match status" value="1"/>
</dbReference>
<feature type="transmembrane region" description="Helical" evidence="1">
    <location>
        <begin position="58"/>
        <end position="80"/>
    </location>
</feature>
<evidence type="ECO:0008006" key="4">
    <source>
        <dbReference type="Google" id="ProtNLM"/>
    </source>
</evidence>
<sequence length="422" mass="46061">MTWEFGYRLRHTARTSLVLWAVLALALALVCAPAVRWLDAETDWSVFRYTPDGARAVLGSFVSSTLTFIVFVLSATLIVVQLASGQLTPRIIALVLTTPGVKVALSALTFTYAYTLAALGRVEDRVPHLHVSIAVFLNLVCIIVFFRFVQQLSNGLRPASVLQLVADRTERVIEQVYPVRYDPGQPEVPPNEVLPSSAQVVEFSGRAGVLVAFGAASLLRLAREADATIELIPQVGDSVARGDPLFRISGAARAIPYAALRGCVAVGTERTLDQDPRFGFRILVDIGNKALSPAINDPTTAVLVLDQLDNLLLHLGQHRLDEGQVRDRDGKLRVVYGTPDWPDFVALAVTEIRHYGEGSLQVTRRLRAMLEHLIAALPEDRRSPLRAELALLGNAVGRSFQDEEDRKRAAVADYQGIGGSDS</sequence>
<evidence type="ECO:0000256" key="1">
    <source>
        <dbReference type="SAM" id="Phobius"/>
    </source>
</evidence>
<keyword evidence="3" id="KW-1185">Reference proteome</keyword>
<proteinExistence type="predicted"/>
<organism evidence="2 3">
    <name type="scientific">Gemmata massiliana</name>
    <dbReference type="NCBI Taxonomy" id="1210884"/>
    <lineage>
        <taxon>Bacteria</taxon>
        <taxon>Pseudomonadati</taxon>
        <taxon>Planctomycetota</taxon>
        <taxon>Planctomycetia</taxon>
        <taxon>Gemmatales</taxon>
        <taxon>Gemmataceae</taxon>
        <taxon>Gemmata</taxon>
    </lineage>
</organism>
<dbReference type="RefSeq" id="WP_162671069.1">
    <property type="nucleotide sequence ID" value="NZ_LR593886.1"/>
</dbReference>
<accession>A0A6P2D7K5</accession>
<keyword evidence="1" id="KW-0472">Membrane</keyword>
<gene>
    <name evidence="2" type="ORF">SOIL9_08750</name>
</gene>
<feature type="transmembrane region" description="Helical" evidence="1">
    <location>
        <begin position="92"/>
        <end position="117"/>
    </location>
</feature>
<evidence type="ECO:0000313" key="2">
    <source>
        <dbReference type="EMBL" id="VTR97129.1"/>
    </source>
</evidence>
<protein>
    <recommendedName>
        <fullName evidence="4">DUF2254 domain-containing protein</fullName>
    </recommendedName>
</protein>
<feature type="transmembrane region" description="Helical" evidence="1">
    <location>
        <begin position="129"/>
        <end position="149"/>
    </location>
</feature>